<keyword evidence="2" id="KW-1185">Reference proteome</keyword>
<organism evidence="1 2">
    <name type="scientific">Trema orientale</name>
    <name type="common">Charcoal tree</name>
    <name type="synonym">Celtis orientalis</name>
    <dbReference type="NCBI Taxonomy" id="63057"/>
    <lineage>
        <taxon>Eukaryota</taxon>
        <taxon>Viridiplantae</taxon>
        <taxon>Streptophyta</taxon>
        <taxon>Embryophyta</taxon>
        <taxon>Tracheophyta</taxon>
        <taxon>Spermatophyta</taxon>
        <taxon>Magnoliopsida</taxon>
        <taxon>eudicotyledons</taxon>
        <taxon>Gunneridae</taxon>
        <taxon>Pentapetalae</taxon>
        <taxon>rosids</taxon>
        <taxon>fabids</taxon>
        <taxon>Rosales</taxon>
        <taxon>Cannabaceae</taxon>
        <taxon>Trema</taxon>
    </lineage>
</organism>
<gene>
    <name evidence="1" type="ORF">TorRG33x02_081340</name>
</gene>
<protein>
    <submittedName>
        <fullName evidence="1">Uncharacterized protein</fullName>
    </submittedName>
</protein>
<dbReference type="EMBL" id="JXTC01000040">
    <property type="protein sequence ID" value="PON96204.1"/>
    <property type="molecule type" value="Genomic_DNA"/>
</dbReference>
<dbReference type="AlphaFoldDB" id="A0A2P5FEK7"/>
<accession>A0A2P5FEK7</accession>
<name>A0A2P5FEK7_TREOI</name>
<reference evidence="2" key="1">
    <citation type="submission" date="2016-06" db="EMBL/GenBank/DDBJ databases">
        <title>Parallel loss of symbiosis genes in relatives of nitrogen-fixing non-legume Parasponia.</title>
        <authorList>
            <person name="Van Velzen R."/>
            <person name="Holmer R."/>
            <person name="Bu F."/>
            <person name="Rutten L."/>
            <person name="Van Zeijl A."/>
            <person name="Liu W."/>
            <person name="Santuari L."/>
            <person name="Cao Q."/>
            <person name="Sharma T."/>
            <person name="Shen D."/>
            <person name="Roswanjaya Y."/>
            <person name="Wardhani T."/>
            <person name="Kalhor M.S."/>
            <person name="Jansen J."/>
            <person name="Van den Hoogen J."/>
            <person name="Gungor B."/>
            <person name="Hartog M."/>
            <person name="Hontelez J."/>
            <person name="Verver J."/>
            <person name="Yang W.-C."/>
            <person name="Schijlen E."/>
            <person name="Repin R."/>
            <person name="Schilthuizen M."/>
            <person name="Schranz E."/>
            <person name="Heidstra R."/>
            <person name="Miyata K."/>
            <person name="Fedorova E."/>
            <person name="Kohlen W."/>
            <person name="Bisseling T."/>
            <person name="Smit S."/>
            <person name="Geurts R."/>
        </authorList>
    </citation>
    <scope>NUCLEOTIDE SEQUENCE [LARGE SCALE GENOMIC DNA]</scope>
    <source>
        <strain evidence="2">cv. RG33-2</strain>
    </source>
</reference>
<dbReference type="Proteomes" id="UP000237000">
    <property type="component" value="Unassembled WGS sequence"/>
</dbReference>
<proteinExistence type="predicted"/>
<evidence type="ECO:0000313" key="1">
    <source>
        <dbReference type="EMBL" id="PON96204.1"/>
    </source>
</evidence>
<evidence type="ECO:0000313" key="2">
    <source>
        <dbReference type="Proteomes" id="UP000237000"/>
    </source>
</evidence>
<dbReference type="InParanoid" id="A0A2P5FEK7"/>
<sequence length="104" mass="12164">MPRSLKLPVWLFPQCLTHNSFIPRNCLPKRSAQKRFELPSKALTMSSLSISGSTHSFLLHTPEPYGHVVFPTRESKRSRQYLPSYFLRASMSCWTSRRPPDWDR</sequence>
<comment type="caution">
    <text evidence="1">The sequence shown here is derived from an EMBL/GenBank/DDBJ whole genome shotgun (WGS) entry which is preliminary data.</text>
</comment>
<dbReference type="OrthoDB" id="10269031at2759"/>